<accession>A0A0A6S5A0</accession>
<gene>
    <name evidence="2" type="ORF">PN36_02045</name>
</gene>
<sequence length="95" mass="10805">MSIQAQSSIQLDNERTRVTEWRFPPAAETAYHQHEYDFLVVPLTSGKLKIVGPDGSQRIKEISTGKSYSRQAGTEHNVINMSDYELVLLEIELLK</sequence>
<dbReference type="Gene3D" id="2.60.120.10">
    <property type="entry name" value="Jelly Rolls"/>
    <property type="match status" value="1"/>
</dbReference>
<dbReference type="InterPro" id="IPR013096">
    <property type="entry name" value="Cupin_2"/>
</dbReference>
<dbReference type="AlphaFoldDB" id="A0A0A6S5A0"/>
<proteinExistence type="predicted"/>
<dbReference type="InterPro" id="IPR014710">
    <property type="entry name" value="RmlC-like_jellyroll"/>
</dbReference>
<reference evidence="2 3" key="1">
    <citation type="journal article" date="2016" name="Front. Microbiol.">
        <title>Single-Cell (Meta-)Genomics of a Dimorphic Candidatus Thiomargarita nelsonii Reveals Genomic Plasticity.</title>
        <authorList>
            <person name="Flood B.E."/>
            <person name="Fliss P."/>
            <person name="Jones D.S."/>
            <person name="Dick G.J."/>
            <person name="Jain S."/>
            <person name="Kaster A.K."/>
            <person name="Winkel M."/>
            <person name="Mussmann M."/>
            <person name="Bailey J."/>
        </authorList>
    </citation>
    <scope>NUCLEOTIDE SEQUENCE [LARGE SCALE GENOMIC DNA]</scope>
    <source>
        <strain evidence="2">Hydrate Ridge</strain>
    </source>
</reference>
<dbReference type="EMBL" id="JSZA02000005">
    <property type="protein sequence ID" value="KHD08386.1"/>
    <property type="molecule type" value="Genomic_DNA"/>
</dbReference>
<name>A0A0A6S5A0_9GAMM</name>
<dbReference type="Pfam" id="PF07883">
    <property type="entry name" value="Cupin_2"/>
    <property type="match status" value="1"/>
</dbReference>
<comment type="caution">
    <text evidence="2">The sequence shown here is derived from an EMBL/GenBank/DDBJ whole genome shotgun (WGS) entry which is preliminary data.</text>
</comment>
<organism evidence="2 3">
    <name type="scientific">Candidatus Thiomargarita nelsonii</name>
    <dbReference type="NCBI Taxonomy" id="1003181"/>
    <lineage>
        <taxon>Bacteria</taxon>
        <taxon>Pseudomonadati</taxon>
        <taxon>Pseudomonadota</taxon>
        <taxon>Gammaproteobacteria</taxon>
        <taxon>Thiotrichales</taxon>
        <taxon>Thiotrichaceae</taxon>
        <taxon>Thiomargarita</taxon>
    </lineage>
</organism>
<protein>
    <submittedName>
        <fullName evidence="2">Cupin</fullName>
    </submittedName>
</protein>
<dbReference type="Proteomes" id="UP000030428">
    <property type="component" value="Unassembled WGS sequence"/>
</dbReference>
<dbReference type="CDD" id="cd06982">
    <property type="entry name" value="cupin_BauB-like"/>
    <property type="match status" value="1"/>
</dbReference>
<evidence type="ECO:0000313" key="3">
    <source>
        <dbReference type="Proteomes" id="UP000030428"/>
    </source>
</evidence>
<feature type="domain" description="Cupin type-2" evidence="1">
    <location>
        <begin position="20"/>
        <end position="91"/>
    </location>
</feature>
<dbReference type="InterPro" id="IPR011051">
    <property type="entry name" value="RmlC_Cupin_sf"/>
</dbReference>
<dbReference type="SUPFAM" id="SSF51182">
    <property type="entry name" value="RmlC-like cupins"/>
    <property type="match status" value="1"/>
</dbReference>
<evidence type="ECO:0000313" key="2">
    <source>
        <dbReference type="EMBL" id="KHD08386.1"/>
    </source>
</evidence>
<keyword evidence="3" id="KW-1185">Reference proteome</keyword>
<evidence type="ECO:0000259" key="1">
    <source>
        <dbReference type="Pfam" id="PF07883"/>
    </source>
</evidence>